<evidence type="ECO:0000313" key="2">
    <source>
        <dbReference type="Proteomes" id="UP000596742"/>
    </source>
</evidence>
<keyword evidence="2" id="KW-1185">Reference proteome</keyword>
<proteinExistence type="predicted"/>
<reference evidence="1" key="1">
    <citation type="submission" date="2018-11" db="EMBL/GenBank/DDBJ databases">
        <authorList>
            <person name="Alioto T."/>
            <person name="Alioto T."/>
        </authorList>
    </citation>
    <scope>NUCLEOTIDE SEQUENCE</scope>
</reference>
<protein>
    <submittedName>
        <fullName evidence="1">Uncharacterized protein</fullName>
    </submittedName>
</protein>
<dbReference type="EMBL" id="UYJE01001298">
    <property type="protein sequence ID" value="VDI00993.1"/>
    <property type="molecule type" value="Genomic_DNA"/>
</dbReference>
<accession>A0A8B6C9A6</accession>
<sequence>MDGSYKVALISNSSGEMNEIIGENVLLKIRSPTGKPTVTLSVDQVIDLVFPDGNYYRGSGIHTCEGLIGEPPAKLEIDITYNNGTSFEPISNSNIDLVSRTNTSDECSTTETLSFGLKFSSGMDGARLRCRVSDSLTEYTLSEELNLIPRNICDCSASSSYRGHPSNCKVQVYCVTEGGIAYPRGIACASNQCRNSITGVCSDDCSATVCNETVPSDFCTTPAPPTTTPAPSPYVSCNNVNVLLNSGPVSLSCVFNDTDFSMINVTFTKLGESEGVTICNIYSNTTIVMLTMQDMVEITLSNNIINVTILQTICENEGTFGVVMDINGNSEMDQGKFTVFNTPGSPVLTLSEDQVVDLGFYRDTGAHSCTGIVGYPAMDLILEILYINTTVYHEIQDAKVKDFKRNISIASCQSRQEITFGLLFTADMDEAKIRCRPLEVLDNETFAEASLFLIPRDICACGSSGSYRGHPGRCDSKVLCLEDKGMFPRGIACSNGECRNSITGQCSSNCSAEVCQQEVPI</sequence>
<evidence type="ECO:0000313" key="1">
    <source>
        <dbReference type="EMBL" id="VDI00993.1"/>
    </source>
</evidence>
<name>A0A8B6C9A6_MYTGA</name>
<dbReference type="AlphaFoldDB" id="A0A8B6C9A6"/>
<comment type="caution">
    <text evidence="1">The sequence shown here is derived from an EMBL/GenBank/DDBJ whole genome shotgun (WGS) entry which is preliminary data.</text>
</comment>
<gene>
    <name evidence="1" type="ORF">MGAL_10B049234</name>
</gene>
<feature type="non-terminal residue" evidence="1">
    <location>
        <position position="1"/>
    </location>
</feature>
<organism evidence="1 2">
    <name type="scientific">Mytilus galloprovincialis</name>
    <name type="common">Mediterranean mussel</name>
    <dbReference type="NCBI Taxonomy" id="29158"/>
    <lineage>
        <taxon>Eukaryota</taxon>
        <taxon>Metazoa</taxon>
        <taxon>Spiralia</taxon>
        <taxon>Lophotrochozoa</taxon>
        <taxon>Mollusca</taxon>
        <taxon>Bivalvia</taxon>
        <taxon>Autobranchia</taxon>
        <taxon>Pteriomorphia</taxon>
        <taxon>Mytilida</taxon>
        <taxon>Mytiloidea</taxon>
        <taxon>Mytilidae</taxon>
        <taxon>Mytilinae</taxon>
        <taxon>Mytilus</taxon>
    </lineage>
</organism>
<dbReference type="OrthoDB" id="6167663at2759"/>
<dbReference type="Proteomes" id="UP000596742">
    <property type="component" value="Unassembled WGS sequence"/>
</dbReference>